<evidence type="ECO:0000313" key="3">
    <source>
        <dbReference type="EMBL" id="MCF7221448.1"/>
    </source>
</evidence>
<evidence type="ECO:0000259" key="2">
    <source>
        <dbReference type="Pfam" id="PF07693"/>
    </source>
</evidence>
<evidence type="ECO:0000256" key="1">
    <source>
        <dbReference type="SAM" id="MobiDB-lite"/>
    </source>
</evidence>
<keyword evidence="4" id="KW-1185">Reference proteome</keyword>
<dbReference type="InterPro" id="IPR011646">
    <property type="entry name" value="KAP_P-loop"/>
</dbReference>
<dbReference type="EMBL" id="JAKJPO010000003">
    <property type="protein sequence ID" value="MCF7221448.1"/>
    <property type="molecule type" value="Genomic_DNA"/>
</dbReference>
<dbReference type="Proteomes" id="UP001430796">
    <property type="component" value="Unassembled WGS sequence"/>
</dbReference>
<dbReference type="SUPFAM" id="SSF52540">
    <property type="entry name" value="P-loop containing nucleoside triphosphate hydrolases"/>
    <property type="match status" value="1"/>
</dbReference>
<organism evidence="3 4">
    <name type="scientific">Marilutibacter chinensis</name>
    <dbReference type="NCBI Taxonomy" id="2912247"/>
    <lineage>
        <taxon>Bacteria</taxon>
        <taxon>Pseudomonadati</taxon>
        <taxon>Pseudomonadota</taxon>
        <taxon>Gammaproteobacteria</taxon>
        <taxon>Lysobacterales</taxon>
        <taxon>Lysobacteraceae</taxon>
        <taxon>Marilutibacter</taxon>
    </lineage>
</organism>
<reference evidence="4" key="1">
    <citation type="submission" date="2022-01" db="EMBL/GenBank/DDBJ databases">
        <title>Lysobacter chinensis sp. nov., a bacterium isolated from cow dung compost.</title>
        <authorList>
            <person name="Zhou L.Y."/>
        </authorList>
    </citation>
    <scope>NUCLEOTIDE SEQUENCE [LARGE SCALE GENOMIC DNA]</scope>
    <source>
        <strain evidence="4">TLK-CK17</strain>
    </source>
</reference>
<protein>
    <submittedName>
        <fullName evidence="3">KAP family NTPase</fullName>
    </submittedName>
</protein>
<evidence type="ECO:0000313" key="4">
    <source>
        <dbReference type="Proteomes" id="UP001430796"/>
    </source>
</evidence>
<reference evidence="3 4" key="2">
    <citation type="submission" date="2022-01" db="EMBL/GenBank/DDBJ databases">
        <title>Lysobacter chinensis sp. nov., a bacterium isolated from cow dung compost.</title>
        <authorList>
            <person name="Liu Y."/>
        </authorList>
    </citation>
    <scope>NUCLEOTIDE SEQUENCE [LARGE SCALE GENOMIC DNA]</scope>
    <source>
        <strain evidence="3 4">TLK-CK17</strain>
    </source>
</reference>
<comment type="caution">
    <text evidence="3">The sequence shown here is derived from an EMBL/GenBank/DDBJ whole genome shotgun (WGS) entry which is preliminary data.</text>
</comment>
<feature type="compositionally biased region" description="Basic and acidic residues" evidence="1">
    <location>
        <begin position="7"/>
        <end position="20"/>
    </location>
</feature>
<reference evidence="3 4" key="3">
    <citation type="submission" date="2022-01" db="EMBL/GenBank/DDBJ databases">
        <authorList>
            <person name="Zhou L.Y."/>
        </authorList>
    </citation>
    <scope>NUCLEOTIDE SEQUENCE [LARGE SCALE GENOMIC DNA]</scope>
    <source>
        <strain evidence="3 4">TLK-CK17</strain>
    </source>
</reference>
<dbReference type="RefSeq" id="WP_237053880.1">
    <property type="nucleotide sequence ID" value="NZ_JAKJPO010000003.1"/>
</dbReference>
<dbReference type="Gene3D" id="3.40.50.300">
    <property type="entry name" value="P-loop containing nucleotide triphosphate hydrolases"/>
    <property type="match status" value="1"/>
</dbReference>
<proteinExistence type="predicted"/>
<name>A0ABS9HT23_9GAMM</name>
<dbReference type="Pfam" id="PF07693">
    <property type="entry name" value="KAP_NTPase"/>
    <property type="match status" value="1"/>
</dbReference>
<dbReference type="InterPro" id="IPR027417">
    <property type="entry name" value="P-loop_NTPase"/>
</dbReference>
<feature type="domain" description="KAP NTPase" evidence="2">
    <location>
        <begin position="21"/>
        <end position="285"/>
    </location>
</feature>
<feature type="region of interest" description="Disordered" evidence="1">
    <location>
        <begin position="1"/>
        <end position="20"/>
    </location>
</feature>
<accession>A0ABS9HT23</accession>
<sequence>MPDDGEQTQRKEPWSGDAFDRKPFADYLTKVITARSQRMQQGEGGGATVAIDADWGAGKTFFVKNWAEDLKEAGHPVIYFDAWENDDGDQPAIALMSAILQGLKEWESRIPAKKRLAETAADLTKRSIRDLRSAVLPATGVIARGMVKKFTGVAIDQLMDSFDSVDQTDDADNDSKELNEALDKFFESALASHEKRQRSLADFRSNLASLLELVCSQAGAVLPLFVFVDELDRCRPSYAIKLLEEVKHIFGIRGVAFVVSTNLMQFQNSIRGVYGGDFDGRRYLRRMFDHEYLLPEPKGDMYQVIASEIFEAHREGPVVTGLPDGQEHDGLYVWTLVSSAVIPGDVRTQKQALRLANEVQAGLSERDPLHLLWLFYLCALYVSDRESLGVLVSGEIRNRDVRGFIAETLKSDPRIRYQQIVVADEGLRRRVENREVVLSVVIGKYIDMCHASSESLRQEAFSDGYDYPSALAEHVYQDLVRGSKRVPAIAGYPAAVRDAGFFAGPG</sequence>
<gene>
    <name evidence="3" type="ORF">L3V18_06530</name>
</gene>